<evidence type="ECO:0000313" key="7">
    <source>
        <dbReference type="Proteomes" id="UP000253834"/>
    </source>
</evidence>
<evidence type="ECO:0000256" key="2">
    <source>
        <dbReference type="ARBA" id="ARBA00023015"/>
    </source>
</evidence>
<evidence type="ECO:0000313" key="6">
    <source>
        <dbReference type="EMBL" id="AXI29500.1"/>
    </source>
</evidence>
<evidence type="ECO:0000256" key="4">
    <source>
        <dbReference type="ARBA" id="ARBA00023163"/>
    </source>
</evidence>
<gene>
    <name evidence="6" type="ORF">CIB87_10955</name>
</gene>
<keyword evidence="4" id="KW-0804">Transcription</keyword>
<feature type="domain" description="HTH lysR-type" evidence="5">
    <location>
        <begin position="1"/>
        <end position="58"/>
    </location>
</feature>
<dbReference type="Pfam" id="PF03466">
    <property type="entry name" value="LysR_substrate"/>
    <property type="match status" value="1"/>
</dbReference>
<keyword evidence="3" id="KW-0238">DNA-binding</keyword>
<dbReference type="GO" id="GO:0003677">
    <property type="term" value="F:DNA binding"/>
    <property type="evidence" value="ECO:0007669"/>
    <property type="project" value="UniProtKB-KW"/>
</dbReference>
<dbReference type="Gene3D" id="1.10.10.10">
    <property type="entry name" value="Winged helix-like DNA-binding domain superfamily/Winged helix DNA-binding domain"/>
    <property type="match status" value="1"/>
</dbReference>
<dbReference type="RefSeq" id="WP_114895512.1">
    <property type="nucleotide sequence ID" value="NZ_CP022674.1"/>
</dbReference>
<comment type="similarity">
    <text evidence="1">Belongs to the LysR transcriptional regulatory family.</text>
</comment>
<dbReference type="PROSITE" id="PS50931">
    <property type="entry name" value="HTH_LYSR"/>
    <property type="match status" value="1"/>
</dbReference>
<protein>
    <submittedName>
        <fullName evidence="6">LysR family transcriptional regulator</fullName>
    </submittedName>
</protein>
<dbReference type="AlphaFoldDB" id="A0AA86I2W7"/>
<dbReference type="EMBL" id="CP022674">
    <property type="protein sequence ID" value="AXI29500.1"/>
    <property type="molecule type" value="Genomic_DNA"/>
</dbReference>
<dbReference type="FunFam" id="1.10.10.10:FF:000001">
    <property type="entry name" value="LysR family transcriptional regulator"/>
    <property type="match status" value="1"/>
</dbReference>
<dbReference type="CDD" id="cd05466">
    <property type="entry name" value="PBP2_LTTR_substrate"/>
    <property type="match status" value="1"/>
</dbReference>
<accession>A0AA86I2W7</accession>
<dbReference type="InterPro" id="IPR036390">
    <property type="entry name" value="WH_DNA-bd_sf"/>
</dbReference>
<dbReference type="Proteomes" id="UP000253834">
    <property type="component" value="Chromosome"/>
</dbReference>
<evidence type="ECO:0000256" key="3">
    <source>
        <dbReference type="ARBA" id="ARBA00023125"/>
    </source>
</evidence>
<dbReference type="Gene3D" id="3.40.190.290">
    <property type="match status" value="1"/>
</dbReference>
<name>A0AA86I2W7_PRIMG</name>
<dbReference type="PANTHER" id="PTHR30419">
    <property type="entry name" value="HTH-TYPE TRANSCRIPTIONAL REGULATOR YBHD"/>
    <property type="match status" value="1"/>
</dbReference>
<dbReference type="InterPro" id="IPR036388">
    <property type="entry name" value="WH-like_DNA-bd_sf"/>
</dbReference>
<sequence>MSLIKYEVFNAVIEYGSLTKAAEALNLTQSAISYSISNLESELGFSLLIRHRSGVSLTNDGERILKYIRAILHAEEKMKQEAASITGLEVGTIRIGAFTSVCIKWLPGLMRRFKQDHPSIEIKILQGGYRDIEQWITNGSIDFGFVSLPTAESFTITPLKEDRLVCIVPSNHPFSNQGRIRFEQLEEESFIVQKSGYDNDINRLFKETGITLKNKFEMSDDQAIIAMVENNLGVSIIPELVLQGLSPKCSILRLEPEQYRTIAIATPNSTEISPVSKKFIEYVKTELR</sequence>
<dbReference type="InterPro" id="IPR000847">
    <property type="entry name" value="LysR_HTH_N"/>
</dbReference>
<proteinExistence type="inferred from homology"/>
<keyword evidence="2" id="KW-0805">Transcription regulation</keyword>
<dbReference type="GO" id="GO:0003700">
    <property type="term" value="F:DNA-binding transcription factor activity"/>
    <property type="evidence" value="ECO:0007669"/>
    <property type="project" value="InterPro"/>
</dbReference>
<dbReference type="GO" id="GO:0005829">
    <property type="term" value="C:cytosol"/>
    <property type="evidence" value="ECO:0007669"/>
    <property type="project" value="TreeGrafter"/>
</dbReference>
<evidence type="ECO:0000259" key="5">
    <source>
        <dbReference type="PROSITE" id="PS50931"/>
    </source>
</evidence>
<dbReference type="InterPro" id="IPR050950">
    <property type="entry name" value="HTH-type_LysR_regulators"/>
</dbReference>
<reference evidence="6 7" key="1">
    <citation type="submission" date="2017-07" db="EMBL/GenBank/DDBJ databases">
        <title>Isolation and development of strain Bacillus megaterium SR7 for enhanced growth and metabolite production under supercritical carbon dioxide.</title>
        <authorList>
            <person name="Freedman A.J.E."/>
            <person name="Peet K.C."/>
            <person name="Boock J.T."/>
            <person name="Penn K."/>
            <person name="Prather K.L.J."/>
            <person name="Thompson J.R."/>
        </authorList>
    </citation>
    <scope>NUCLEOTIDE SEQUENCE [LARGE SCALE GENOMIC DNA]</scope>
    <source>
        <strain evidence="6 7">SR7</strain>
    </source>
</reference>
<dbReference type="PANTHER" id="PTHR30419:SF24">
    <property type="entry name" value="HTH-TYPE TRANSCRIPTIONAL REGULATOR CZCR"/>
    <property type="match status" value="1"/>
</dbReference>
<organism evidence="6 7">
    <name type="scientific">Priestia megaterium</name>
    <name type="common">Bacillus megaterium</name>
    <dbReference type="NCBI Taxonomy" id="1404"/>
    <lineage>
        <taxon>Bacteria</taxon>
        <taxon>Bacillati</taxon>
        <taxon>Bacillota</taxon>
        <taxon>Bacilli</taxon>
        <taxon>Bacillales</taxon>
        <taxon>Bacillaceae</taxon>
        <taxon>Priestia</taxon>
    </lineage>
</organism>
<dbReference type="InterPro" id="IPR005119">
    <property type="entry name" value="LysR_subst-bd"/>
</dbReference>
<dbReference type="SUPFAM" id="SSF46785">
    <property type="entry name" value="Winged helix' DNA-binding domain"/>
    <property type="match status" value="1"/>
</dbReference>
<dbReference type="SUPFAM" id="SSF53850">
    <property type="entry name" value="Periplasmic binding protein-like II"/>
    <property type="match status" value="1"/>
</dbReference>
<evidence type="ECO:0000256" key="1">
    <source>
        <dbReference type="ARBA" id="ARBA00009437"/>
    </source>
</evidence>
<dbReference type="Pfam" id="PF00126">
    <property type="entry name" value="HTH_1"/>
    <property type="match status" value="1"/>
</dbReference>
<dbReference type="PRINTS" id="PR00039">
    <property type="entry name" value="HTHLYSR"/>
</dbReference>